<dbReference type="EMBL" id="JACCJC010000016">
    <property type="protein sequence ID" value="KAF6236939.1"/>
    <property type="molecule type" value="Genomic_DNA"/>
</dbReference>
<dbReference type="Pfam" id="PF24803">
    <property type="entry name" value="DUF7704"/>
    <property type="match status" value="1"/>
</dbReference>
<dbReference type="Proteomes" id="UP000578531">
    <property type="component" value="Unassembled WGS sequence"/>
</dbReference>
<gene>
    <name evidence="3" type="ORF">HO173_004817</name>
</gene>
<protein>
    <recommendedName>
        <fullName evidence="2">DUF7704 domain-containing protein</fullName>
    </recommendedName>
</protein>
<dbReference type="RefSeq" id="XP_037166271.1">
    <property type="nucleotide sequence ID" value="XM_037306736.1"/>
</dbReference>
<dbReference type="GeneID" id="59286481"/>
<evidence type="ECO:0000259" key="2">
    <source>
        <dbReference type="Pfam" id="PF24803"/>
    </source>
</evidence>
<sequence length="157" mass="17709">MSASTHGVMRSVYKYFFLYIEPLSTILGAYYSSLQQQTYLDLTHATSSPQNGIPVSTQIVLMQLSNLYLCFAINEALVLRASSDLKVWRTLLFCLLVADFGHLYSVHAVGWHIYWNVLRWNAIDWGNVAFVYVGATMRICFLSGLGVATSKHTFTPI</sequence>
<dbReference type="PANTHER" id="PTHR37019:SF1">
    <property type="entry name" value="EXPERA DOMAIN-CONTAINING PROTEIN"/>
    <property type="match status" value="1"/>
</dbReference>
<evidence type="ECO:0000313" key="4">
    <source>
        <dbReference type="Proteomes" id="UP000578531"/>
    </source>
</evidence>
<dbReference type="OrthoDB" id="5313995at2759"/>
<feature type="transmembrane region" description="Helical" evidence="1">
    <location>
        <begin position="129"/>
        <end position="148"/>
    </location>
</feature>
<keyword evidence="4" id="KW-1185">Reference proteome</keyword>
<keyword evidence="1" id="KW-0472">Membrane</keyword>
<reference evidence="3 4" key="1">
    <citation type="journal article" date="2020" name="Genomics">
        <title>Complete, high-quality genomes from long-read metagenomic sequencing of two wolf lichen thalli reveals enigmatic genome architecture.</title>
        <authorList>
            <person name="McKenzie S.K."/>
            <person name="Walston R.F."/>
            <person name="Allen J.L."/>
        </authorList>
    </citation>
    <scope>NUCLEOTIDE SEQUENCE [LARGE SCALE GENOMIC DNA]</scope>
    <source>
        <strain evidence="3">WasteWater2</strain>
    </source>
</reference>
<evidence type="ECO:0000256" key="1">
    <source>
        <dbReference type="SAM" id="Phobius"/>
    </source>
</evidence>
<proteinExistence type="predicted"/>
<feature type="transmembrane region" description="Helical" evidence="1">
    <location>
        <begin position="12"/>
        <end position="31"/>
    </location>
</feature>
<feature type="domain" description="DUF7704" evidence="2">
    <location>
        <begin position="11"/>
        <end position="145"/>
    </location>
</feature>
<feature type="transmembrane region" description="Helical" evidence="1">
    <location>
        <begin position="59"/>
        <end position="79"/>
    </location>
</feature>
<dbReference type="PANTHER" id="PTHR37019">
    <property type="entry name" value="CHROMOSOME 1, WHOLE GENOME SHOTGUN SEQUENCE"/>
    <property type="match status" value="1"/>
</dbReference>
<feature type="transmembrane region" description="Helical" evidence="1">
    <location>
        <begin position="91"/>
        <end position="114"/>
    </location>
</feature>
<organism evidence="3 4">
    <name type="scientific">Letharia columbiana</name>
    <dbReference type="NCBI Taxonomy" id="112416"/>
    <lineage>
        <taxon>Eukaryota</taxon>
        <taxon>Fungi</taxon>
        <taxon>Dikarya</taxon>
        <taxon>Ascomycota</taxon>
        <taxon>Pezizomycotina</taxon>
        <taxon>Lecanoromycetes</taxon>
        <taxon>OSLEUM clade</taxon>
        <taxon>Lecanoromycetidae</taxon>
        <taxon>Lecanorales</taxon>
        <taxon>Lecanorineae</taxon>
        <taxon>Parmeliaceae</taxon>
        <taxon>Letharia</taxon>
    </lineage>
</organism>
<comment type="caution">
    <text evidence="3">The sequence shown here is derived from an EMBL/GenBank/DDBJ whole genome shotgun (WGS) entry which is preliminary data.</text>
</comment>
<keyword evidence="1" id="KW-0812">Transmembrane</keyword>
<keyword evidence="1" id="KW-1133">Transmembrane helix</keyword>
<accession>A0A8H6FY93</accession>
<evidence type="ECO:0000313" key="3">
    <source>
        <dbReference type="EMBL" id="KAF6236939.1"/>
    </source>
</evidence>
<dbReference type="AlphaFoldDB" id="A0A8H6FY93"/>
<dbReference type="InterPro" id="IPR056121">
    <property type="entry name" value="DUF7704"/>
</dbReference>
<name>A0A8H6FY93_9LECA</name>